<dbReference type="CDD" id="cd22744">
    <property type="entry name" value="OTU"/>
    <property type="match status" value="1"/>
</dbReference>
<dbReference type="EMBL" id="PGCJ01001575">
    <property type="protein sequence ID" value="PLW04726.1"/>
    <property type="molecule type" value="Genomic_DNA"/>
</dbReference>
<keyword evidence="3" id="KW-1185">Reference proteome</keyword>
<sequence length="441" mass="49103">MSTKTNQFDLTTASIDNGTKDGTTPSNTGAITVTPEVWAKMQSLLAFLPTEPITNSPNAANQPIGLPDNVVPPPLLPSIVIAEILENRDSLAPEDFHAQWSLKYNPETTTINEPELDLEEELKKLGVALTQEEPQALEKIICQLHQIVAGTHYAVLIQDPKVKRKTKGRPALKKAQTTSTKRNASAFEIVEEKIKKVQLAKKRALNAPSKQKSKRVKKNDESKNDIGEHSDYEGSTDESSQKEEEESDRDAPDEERITVIRECNQDAVISESDPEGGPYYAPQIPSFLRQFIKTVFDPCPDSNCGFRCMARALGYDKDGWLQVESLKSKITIENWLNKLYHGHMLANVYQRPIIFLSDKGSTSFFPLQIGPNSENSEPIYLLFIDGTHWVLAHVEGINGVKPIPPPFLAPKHTSRSAKQWVDHLKKGLDLYQAKAAAEKTA</sequence>
<reference evidence="2 3" key="1">
    <citation type="submission" date="2017-11" db="EMBL/GenBank/DDBJ databases">
        <title>De novo assembly and phasing of dikaryotic genomes from two isolates of Puccinia coronata f. sp. avenae, the causal agent of oat crown rust.</title>
        <authorList>
            <person name="Miller M.E."/>
            <person name="Zhang Y."/>
            <person name="Omidvar V."/>
            <person name="Sperschneider J."/>
            <person name="Schwessinger B."/>
            <person name="Raley C."/>
            <person name="Palmer J.M."/>
            <person name="Garnica D."/>
            <person name="Upadhyaya N."/>
            <person name="Rathjen J."/>
            <person name="Taylor J.M."/>
            <person name="Park R.F."/>
            <person name="Dodds P.N."/>
            <person name="Hirsch C.D."/>
            <person name="Kianian S.F."/>
            <person name="Figueroa M."/>
        </authorList>
    </citation>
    <scope>NUCLEOTIDE SEQUENCE [LARGE SCALE GENOMIC DNA]</scope>
    <source>
        <strain evidence="2">12NC29</strain>
    </source>
</reference>
<dbReference type="STRING" id="200324.A0A2N5RUQ5"/>
<gene>
    <name evidence="2" type="ORF">PCANC_28571</name>
</gene>
<protein>
    <recommendedName>
        <fullName evidence="4">OTU domain-containing protein</fullName>
    </recommendedName>
</protein>
<dbReference type="Proteomes" id="UP000235388">
    <property type="component" value="Unassembled WGS sequence"/>
</dbReference>
<feature type="region of interest" description="Disordered" evidence="1">
    <location>
        <begin position="164"/>
        <end position="183"/>
    </location>
</feature>
<proteinExistence type="predicted"/>
<evidence type="ECO:0000313" key="3">
    <source>
        <dbReference type="Proteomes" id="UP000235388"/>
    </source>
</evidence>
<feature type="region of interest" description="Disordered" evidence="1">
    <location>
        <begin position="1"/>
        <end position="27"/>
    </location>
</feature>
<feature type="region of interest" description="Disordered" evidence="1">
    <location>
        <begin position="201"/>
        <end position="257"/>
    </location>
</feature>
<accession>A0A2N5RUQ5</accession>
<name>A0A2N5RUQ5_9BASI</name>
<feature type="compositionally biased region" description="Acidic residues" evidence="1">
    <location>
        <begin position="243"/>
        <end position="253"/>
    </location>
</feature>
<organism evidence="2 3">
    <name type="scientific">Puccinia coronata f. sp. avenae</name>
    <dbReference type="NCBI Taxonomy" id="200324"/>
    <lineage>
        <taxon>Eukaryota</taxon>
        <taxon>Fungi</taxon>
        <taxon>Dikarya</taxon>
        <taxon>Basidiomycota</taxon>
        <taxon>Pucciniomycotina</taxon>
        <taxon>Pucciniomycetes</taxon>
        <taxon>Pucciniales</taxon>
        <taxon>Pucciniaceae</taxon>
        <taxon>Puccinia</taxon>
    </lineage>
</organism>
<comment type="caution">
    <text evidence="2">The sequence shown here is derived from an EMBL/GenBank/DDBJ whole genome shotgun (WGS) entry which is preliminary data.</text>
</comment>
<feature type="compositionally biased region" description="Basic and acidic residues" evidence="1">
    <location>
        <begin position="218"/>
        <end position="232"/>
    </location>
</feature>
<evidence type="ECO:0000256" key="1">
    <source>
        <dbReference type="SAM" id="MobiDB-lite"/>
    </source>
</evidence>
<evidence type="ECO:0000313" key="2">
    <source>
        <dbReference type="EMBL" id="PLW04726.1"/>
    </source>
</evidence>
<evidence type="ECO:0008006" key="4">
    <source>
        <dbReference type="Google" id="ProtNLM"/>
    </source>
</evidence>
<dbReference type="AlphaFoldDB" id="A0A2N5RUQ5"/>
<dbReference type="OrthoDB" id="2503766at2759"/>